<dbReference type="AlphaFoldDB" id="A0A370U1U5"/>
<dbReference type="Proteomes" id="UP000254866">
    <property type="component" value="Unassembled WGS sequence"/>
</dbReference>
<sequence>MVNILILGAASPTSQTLYKSLPRSGNHCVYCLAQTPERARPLGVISIPGDLFNNAKIQEGIEAHSINVVVGVVGALAFPLQALLAELKRLGRARLATASDAGKEITKLGFIYCSGIGVTRDSNKPDEDIFPIGLPNSRKPPAQRISWLPKFEQDVVDVSDVLAVMVMRSALVYGYAHPNWSRFFKPISKAVRSGATSVSLPAEPHSRPGLVHAIDVASGLHAAIDKLASVSRNHLYPVFDLVTSQESMRDISESAAKELGFKGKVKLVGVGDDRMAKAMCTSINGSSARARLILGWEPKKIGFVQGMDIYAKAHAASRSYQLTFLSWLLA</sequence>
<dbReference type="STRING" id="2656787.A0A370U1U5"/>
<protein>
    <submittedName>
        <fullName evidence="1">Uncharacterized protein</fullName>
    </submittedName>
</protein>
<organism evidence="1 2">
    <name type="scientific">Venustampulla echinocandica</name>
    <dbReference type="NCBI Taxonomy" id="2656787"/>
    <lineage>
        <taxon>Eukaryota</taxon>
        <taxon>Fungi</taxon>
        <taxon>Dikarya</taxon>
        <taxon>Ascomycota</taxon>
        <taxon>Pezizomycotina</taxon>
        <taxon>Leotiomycetes</taxon>
        <taxon>Helotiales</taxon>
        <taxon>Pleuroascaceae</taxon>
        <taxon>Venustampulla</taxon>
    </lineage>
</organism>
<evidence type="ECO:0000313" key="2">
    <source>
        <dbReference type="Proteomes" id="UP000254866"/>
    </source>
</evidence>
<evidence type="ECO:0000313" key="1">
    <source>
        <dbReference type="EMBL" id="RDL41759.1"/>
    </source>
</evidence>
<reference evidence="1 2" key="1">
    <citation type="journal article" date="2018" name="IMA Fungus">
        <title>IMA Genome-F 9: Draft genome sequence of Annulohypoxylon stygium, Aspergillus mulundensis, Berkeleyomyces basicola (syn. Thielaviopsis basicola), Ceratocystis smalleyi, two Cercospora beticola strains, Coleophoma cylindrospora, Fusarium fracticaudum, Phialophora cf. hyalina, and Morchella septimelata.</title>
        <authorList>
            <person name="Wingfield B.D."/>
            <person name="Bills G.F."/>
            <person name="Dong Y."/>
            <person name="Huang W."/>
            <person name="Nel W.J."/>
            <person name="Swalarsk-Parry B.S."/>
            <person name="Vaghefi N."/>
            <person name="Wilken P.M."/>
            <person name="An Z."/>
            <person name="de Beer Z.W."/>
            <person name="De Vos L."/>
            <person name="Chen L."/>
            <person name="Duong T.A."/>
            <person name="Gao Y."/>
            <person name="Hammerbacher A."/>
            <person name="Kikkert J.R."/>
            <person name="Li Y."/>
            <person name="Li H."/>
            <person name="Li K."/>
            <person name="Li Q."/>
            <person name="Liu X."/>
            <person name="Ma X."/>
            <person name="Naidoo K."/>
            <person name="Pethybridge S.J."/>
            <person name="Sun J."/>
            <person name="Steenkamp E.T."/>
            <person name="van der Nest M.A."/>
            <person name="van Wyk S."/>
            <person name="Wingfield M.J."/>
            <person name="Xiong C."/>
            <person name="Yue Q."/>
            <person name="Zhang X."/>
        </authorList>
    </citation>
    <scope>NUCLEOTIDE SEQUENCE [LARGE SCALE GENOMIC DNA]</scope>
    <source>
        <strain evidence="1 2">BP 5553</strain>
    </source>
</reference>
<dbReference type="OrthoDB" id="10000533at2759"/>
<dbReference type="GeneID" id="43594587"/>
<dbReference type="SUPFAM" id="SSF51735">
    <property type="entry name" value="NAD(P)-binding Rossmann-fold domains"/>
    <property type="match status" value="1"/>
</dbReference>
<dbReference type="RefSeq" id="XP_031874415.1">
    <property type="nucleotide sequence ID" value="XM_032010361.1"/>
</dbReference>
<accession>A0A370U1U5</accession>
<keyword evidence="2" id="KW-1185">Reference proteome</keyword>
<dbReference type="Gene3D" id="3.40.50.720">
    <property type="entry name" value="NAD(P)-binding Rossmann-like Domain"/>
    <property type="match status" value="1"/>
</dbReference>
<gene>
    <name evidence="1" type="ORF">BP5553_01738</name>
</gene>
<name>A0A370U1U5_9HELO</name>
<proteinExistence type="predicted"/>
<dbReference type="InterPro" id="IPR036291">
    <property type="entry name" value="NAD(P)-bd_dom_sf"/>
</dbReference>
<comment type="caution">
    <text evidence="1">The sequence shown here is derived from an EMBL/GenBank/DDBJ whole genome shotgun (WGS) entry which is preliminary data.</text>
</comment>
<dbReference type="EMBL" id="NPIC01000001">
    <property type="protein sequence ID" value="RDL41759.1"/>
    <property type="molecule type" value="Genomic_DNA"/>
</dbReference>